<evidence type="ECO:0000313" key="4">
    <source>
        <dbReference type="Proteomes" id="UP000532437"/>
    </source>
</evidence>
<dbReference type="InterPro" id="IPR008197">
    <property type="entry name" value="WAP_dom"/>
</dbReference>
<feature type="non-terminal residue" evidence="3">
    <location>
        <position position="65"/>
    </location>
</feature>
<dbReference type="SUPFAM" id="SSF57256">
    <property type="entry name" value="Elafin-like"/>
    <property type="match status" value="1"/>
</dbReference>
<dbReference type="InterPro" id="IPR036645">
    <property type="entry name" value="Elafin-like_sf"/>
</dbReference>
<dbReference type="SMART" id="SM00217">
    <property type="entry name" value="WAP"/>
    <property type="match status" value="1"/>
</dbReference>
<proteinExistence type="predicted"/>
<feature type="domain" description="WAP" evidence="2">
    <location>
        <begin position="20"/>
        <end position="65"/>
    </location>
</feature>
<gene>
    <name evidence="3" type="primary">Calu_0</name>
    <name evidence="3" type="ORF">ERYMCC_R15448</name>
</gene>
<accession>A0A7K5PPP9</accession>
<dbReference type="GO" id="GO:0030414">
    <property type="term" value="F:peptidase inhibitor activity"/>
    <property type="evidence" value="ECO:0007669"/>
    <property type="project" value="InterPro"/>
</dbReference>
<protein>
    <submittedName>
        <fullName evidence="3">CALU protein</fullName>
    </submittedName>
</protein>
<keyword evidence="4" id="KW-1185">Reference proteome</keyword>
<organism evidence="3 4">
    <name type="scientific">Erythrocercus mccallii</name>
    <dbReference type="NCBI Taxonomy" id="107208"/>
    <lineage>
        <taxon>Eukaryota</taxon>
        <taxon>Metazoa</taxon>
        <taxon>Chordata</taxon>
        <taxon>Craniata</taxon>
        <taxon>Vertebrata</taxon>
        <taxon>Euteleostomi</taxon>
        <taxon>Archelosauria</taxon>
        <taxon>Archosauria</taxon>
        <taxon>Dinosauria</taxon>
        <taxon>Saurischia</taxon>
        <taxon>Theropoda</taxon>
        <taxon>Coelurosauria</taxon>
        <taxon>Aves</taxon>
        <taxon>Neognathae</taxon>
        <taxon>Neoaves</taxon>
        <taxon>Telluraves</taxon>
        <taxon>Australaves</taxon>
        <taxon>Passeriformes</taxon>
        <taxon>Corvoidea</taxon>
        <taxon>Dicruridae</taxon>
        <taxon>Erythrocercus</taxon>
    </lineage>
</organism>
<dbReference type="PROSITE" id="PS51390">
    <property type="entry name" value="WAP"/>
    <property type="match status" value="1"/>
</dbReference>
<evidence type="ECO:0000259" key="2">
    <source>
        <dbReference type="PROSITE" id="PS51390"/>
    </source>
</evidence>
<dbReference type="Pfam" id="PF00095">
    <property type="entry name" value="WAP"/>
    <property type="match status" value="1"/>
</dbReference>
<feature type="non-terminal residue" evidence="3">
    <location>
        <position position="1"/>
    </location>
</feature>
<keyword evidence="1" id="KW-0732">Signal</keyword>
<name>A0A7K5PPP9_9CORV</name>
<reference evidence="3 4" key="1">
    <citation type="submission" date="2019-09" db="EMBL/GenBank/DDBJ databases">
        <title>Bird 10,000 Genomes (B10K) Project - Family phase.</title>
        <authorList>
            <person name="Zhang G."/>
        </authorList>
    </citation>
    <scope>NUCLEOTIDE SEQUENCE [LARGE SCALE GENOMIC DNA]</scope>
    <source>
        <strain evidence="3">B10K-DU-002-60</strain>
        <tissue evidence="3">Muscle</tissue>
    </source>
</reference>
<sequence length="65" mass="6953">MKAVAALLLVGMLLLWAELPTGSVSSCPPVPFTCDQPNPPNACRSDLDCPRGKKCCQTFCGKRCL</sequence>
<dbReference type="GO" id="GO:0005576">
    <property type="term" value="C:extracellular region"/>
    <property type="evidence" value="ECO:0007669"/>
    <property type="project" value="InterPro"/>
</dbReference>
<evidence type="ECO:0000313" key="3">
    <source>
        <dbReference type="EMBL" id="NWT57062.1"/>
    </source>
</evidence>
<dbReference type="Proteomes" id="UP000532437">
    <property type="component" value="Unassembled WGS sequence"/>
</dbReference>
<dbReference type="Gene3D" id="4.10.75.10">
    <property type="entry name" value="Elafin-like"/>
    <property type="match status" value="1"/>
</dbReference>
<comment type="caution">
    <text evidence="3">The sequence shown here is derived from an EMBL/GenBank/DDBJ whole genome shotgun (WGS) entry which is preliminary data.</text>
</comment>
<feature type="signal peptide" evidence="1">
    <location>
        <begin position="1"/>
        <end position="26"/>
    </location>
</feature>
<dbReference type="AlphaFoldDB" id="A0A7K5PPP9"/>
<dbReference type="EMBL" id="VZRG01001619">
    <property type="protein sequence ID" value="NWT57062.1"/>
    <property type="molecule type" value="Genomic_DNA"/>
</dbReference>
<evidence type="ECO:0000256" key="1">
    <source>
        <dbReference type="SAM" id="SignalP"/>
    </source>
</evidence>
<feature type="chain" id="PRO_5029548111" evidence="1">
    <location>
        <begin position="27"/>
        <end position="65"/>
    </location>
</feature>